<protein>
    <submittedName>
        <fullName evidence="2">Uncharacterized protein</fullName>
    </submittedName>
</protein>
<organism evidence="2">
    <name type="scientific">uncultured Rubrobacteraceae bacterium</name>
    <dbReference type="NCBI Taxonomy" id="349277"/>
    <lineage>
        <taxon>Bacteria</taxon>
        <taxon>Bacillati</taxon>
        <taxon>Actinomycetota</taxon>
        <taxon>Rubrobacteria</taxon>
        <taxon>Rubrobacterales</taxon>
        <taxon>Rubrobacteraceae</taxon>
        <taxon>environmental samples</taxon>
    </lineage>
</organism>
<proteinExistence type="predicted"/>
<feature type="region of interest" description="Disordered" evidence="1">
    <location>
        <begin position="224"/>
        <end position="282"/>
    </location>
</feature>
<accession>A0A6J4QAA1</accession>
<feature type="non-terminal residue" evidence="2">
    <location>
        <position position="282"/>
    </location>
</feature>
<evidence type="ECO:0000256" key="1">
    <source>
        <dbReference type="SAM" id="MobiDB-lite"/>
    </source>
</evidence>
<name>A0A6J4QAA1_9ACTN</name>
<feature type="region of interest" description="Disordered" evidence="1">
    <location>
        <begin position="1"/>
        <end position="155"/>
    </location>
</feature>
<feature type="compositionally biased region" description="Basic and acidic residues" evidence="1">
    <location>
        <begin position="98"/>
        <end position="109"/>
    </location>
</feature>
<dbReference type="AlphaFoldDB" id="A0A6J4QAA1"/>
<feature type="compositionally biased region" description="Low complexity" evidence="1">
    <location>
        <begin position="231"/>
        <end position="248"/>
    </location>
</feature>
<dbReference type="EMBL" id="CADCUW010000436">
    <property type="protein sequence ID" value="CAA9437374.1"/>
    <property type="molecule type" value="Genomic_DNA"/>
</dbReference>
<reference evidence="2" key="1">
    <citation type="submission" date="2020-02" db="EMBL/GenBank/DDBJ databases">
        <authorList>
            <person name="Meier V. D."/>
        </authorList>
    </citation>
    <scope>NUCLEOTIDE SEQUENCE</scope>
    <source>
        <strain evidence="2">AVDCRST_MAG01</strain>
    </source>
</reference>
<sequence>GARRSVRRRVREAGRGGGRKGQSVDRTARAGRLRGPRDSLRSGRGAGAAGGVRRRRDCQPGGRPALGSPRADGQVGARRDRSGPPSVRNVAPLPGPTRPRERGHGRQGDRQTPGPRPERSVPRLAGRKRRVPGPGSLAWRGWHARRLDGPPDGPAVWPLADADRGGGGRGRRSLPVLQGLQGRLSGRAEAGRDGCPRGLLGHPRRSDWLRGQGGGLWLGGRLPYAGGPANRTGQGPRPGRRPANPSRPALRPVRPGYRRAGAPGLRRLHVRRGAVPQDRTGL</sequence>
<feature type="compositionally biased region" description="Basic residues" evidence="1">
    <location>
        <begin position="1"/>
        <end position="10"/>
    </location>
</feature>
<gene>
    <name evidence="2" type="ORF">AVDCRST_MAG01-01-3388</name>
</gene>
<evidence type="ECO:0000313" key="2">
    <source>
        <dbReference type="EMBL" id="CAA9437374.1"/>
    </source>
</evidence>
<feature type="non-terminal residue" evidence="2">
    <location>
        <position position="1"/>
    </location>
</feature>